<evidence type="ECO:0000256" key="6">
    <source>
        <dbReference type="HAMAP-Rule" id="MF_03160"/>
    </source>
</evidence>
<evidence type="ECO:0000256" key="5">
    <source>
        <dbReference type="ARBA" id="ARBA00023128"/>
    </source>
</evidence>
<dbReference type="GO" id="GO:0005634">
    <property type="term" value="C:nucleus"/>
    <property type="evidence" value="ECO:0007669"/>
    <property type="project" value="TreeGrafter"/>
</dbReference>
<dbReference type="Gene3D" id="3.30.1600.10">
    <property type="entry name" value="SIR2/SIRT2 'Small Domain"/>
    <property type="match status" value="1"/>
</dbReference>
<dbReference type="InterPro" id="IPR029035">
    <property type="entry name" value="DHS-like_NAD/FAD-binding_dom"/>
</dbReference>
<dbReference type="Gene3D" id="3.40.50.1220">
    <property type="entry name" value="TPP-binding domain"/>
    <property type="match status" value="1"/>
</dbReference>
<dbReference type="InterPro" id="IPR003000">
    <property type="entry name" value="Sirtuin"/>
</dbReference>
<evidence type="ECO:0000256" key="4">
    <source>
        <dbReference type="ARBA" id="ARBA00023027"/>
    </source>
</evidence>
<dbReference type="EC" id="2.3.1.-" evidence="6"/>
<reference evidence="9" key="1">
    <citation type="submission" date="2019-01" db="EMBL/GenBank/DDBJ databases">
        <title>Draft genome sequences of three monokaryotic isolates of the white-rot basidiomycete fungus Dichomitus squalens.</title>
        <authorList>
            <consortium name="DOE Joint Genome Institute"/>
            <person name="Lopez S.C."/>
            <person name="Andreopoulos B."/>
            <person name="Pangilinan J."/>
            <person name="Lipzen A."/>
            <person name="Riley R."/>
            <person name="Ahrendt S."/>
            <person name="Ng V."/>
            <person name="Barry K."/>
            <person name="Daum C."/>
            <person name="Grigoriev I.V."/>
            <person name="Hilden K.S."/>
            <person name="Makela M.R."/>
            <person name="de Vries R.P."/>
        </authorList>
    </citation>
    <scope>NUCLEOTIDE SEQUENCE [LARGE SCALE GENOMIC DNA]</scope>
    <source>
        <strain evidence="9">OM18370.1</strain>
    </source>
</reference>
<feature type="domain" description="Deacetylase sirtuin-type" evidence="8">
    <location>
        <begin position="14"/>
        <end position="320"/>
    </location>
</feature>
<gene>
    <name evidence="9" type="ORF">BD311DRAFT_691409</name>
</gene>
<feature type="binding site" evidence="6">
    <location>
        <position position="83"/>
    </location>
    <ligand>
        <name>substrate</name>
    </ligand>
</feature>
<comment type="cofactor">
    <cofactor evidence="6">
        <name>Zn(2+)</name>
        <dbReference type="ChEBI" id="CHEBI:29105"/>
    </cofactor>
    <text evidence="6">Binds 1 zinc ion per subunit.</text>
</comment>
<dbReference type="HAMAP" id="MF_01121">
    <property type="entry name" value="Sirtuin_ClassIII"/>
    <property type="match status" value="1"/>
</dbReference>
<evidence type="ECO:0000313" key="9">
    <source>
        <dbReference type="EMBL" id="TBU30259.1"/>
    </source>
</evidence>
<dbReference type="PANTHER" id="PTHR11085">
    <property type="entry name" value="NAD-DEPENDENT PROTEIN DEACYLASE SIRTUIN-5, MITOCHONDRIAL-RELATED"/>
    <property type="match status" value="1"/>
</dbReference>
<comment type="catalytic activity">
    <reaction evidence="6">
        <text>N(6)-malonyl-L-lysyl-[protein] + NAD(+) + H2O = 2''-O-malonyl-ADP-D-ribose + nicotinamide + L-lysyl-[protein]</text>
        <dbReference type="Rhea" id="RHEA:47672"/>
        <dbReference type="Rhea" id="RHEA-COMP:9752"/>
        <dbReference type="Rhea" id="RHEA-COMP:11878"/>
        <dbReference type="ChEBI" id="CHEBI:15377"/>
        <dbReference type="ChEBI" id="CHEBI:17154"/>
        <dbReference type="ChEBI" id="CHEBI:29969"/>
        <dbReference type="ChEBI" id="CHEBI:57540"/>
        <dbReference type="ChEBI" id="CHEBI:87831"/>
        <dbReference type="ChEBI" id="CHEBI:87833"/>
    </reaction>
</comment>
<evidence type="ECO:0000256" key="1">
    <source>
        <dbReference type="ARBA" id="ARBA00004173"/>
    </source>
</evidence>
<dbReference type="GO" id="GO:0070403">
    <property type="term" value="F:NAD+ binding"/>
    <property type="evidence" value="ECO:0007669"/>
    <property type="project" value="UniProtKB-UniRule"/>
</dbReference>
<comment type="domain">
    <text evidence="6">In contrast to class I sirtuins, class III sirtuins have only weak deacetylase activity. Difference in substrate specificity is probably due to a larger hydrophobic pocket with 2 residues (Tyr-83 and Arg-86) that bind to malonylated and succinylated substrates and define the specificity.</text>
</comment>
<dbReference type="GO" id="GO:0036055">
    <property type="term" value="F:protein-succinyllysine desuccinylase activity"/>
    <property type="evidence" value="ECO:0007669"/>
    <property type="project" value="UniProtKB-UniRule"/>
</dbReference>
<dbReference type="GO" id="GO:0061697">
    <property type="term" value="F:protein-glutaryllysine deglutarylase activity"/>
    <property type="evidence" value="ECO:0007669"/>
    <property type="project" value="RHEA"/>
</dbReference>
<feature type="active site" description="Proton acceptor" evidence="6 7">
    <location>
        <position position="171"/>
    </location>
</feature>
<dbReference type="GO" id="GO:0008270">
    <property type="term" value="F:zinc ion binding"/>
    <property type="evidence" value="ECO:0007669"/>
    <property type="project" value="UniProtKB-UniRule"/>
</dbReference>
<dbReference type="GO" id="GO:0036054">
    <property type="term" value="F:protein-malonyllysine demalonylase activity"/>
    <property type="evidence" value="ECO:0007669"/>
    <property type="project" value="UniProtKB-UniRule"/>
</dbReference>
<comment type="catalytic activity">
    <reaction evidence="6">
        <text>N(6)-glutaryl-L-lysyl-[protein] + NAD(+) + H2O = 2''-O-glutaryl-ADP-D-ribose + nicotinamide + L-lysyl-[protein]</text>
        <dbReference type="Rhea" id="RHEA:47664"/>
        <dbReference type="Rhea" id="RHEA-COMP:9752"/>
        <dbReference type="Rhea" id="RHEA-COMP:11875"/>
        <dbReference type="ChEBI" id="CHEBI:15377"/>
        <dbReference type="ChEBI" id="CHEBI:17154"/>
        <dbReference type="ChEBI" id="CHEBI:29969"/>
        <dbReference type="ChEBI" id="CHEBI:57540"/>
        <dbReference type="ChEBI" id="CHEBI:87828"/>
        <dbReference type="ChEBI" id="CHEBI:87829"/>
    </reaction>
</comment>
<evidence type="ECO:0000256" key="3">
    <source>
        <dbReference type="ARBA" id="ARBA00022679"/>
    </source>
</evidence>
<dbReference type="InterPro" id="IPR026590">
    <property type="entry name" value="Ssirtuin_cat_dom"/>
</dbReference>
<feature type="binding site" evidence="7">
    <location>
        <position position="182"/>
    </location>
    <ligand>
        <name>Zn(2+)</name>
        <dbReference type="ChEBI" id="CHEBI:29105"/>
    </ligand>
</feature>
<keyword evidence="6 7" id="KW-0862">Zinc</keyword>
<feature type="binding site" evidence="6">
    <location>
        <begin position="263"/>
        <end position="265"/>
    </location>
    <ligand>
        <name>NAD(+)</name>
        <dbReference type="ChEBI" id="CHEBI:57540"/>
    </ligand>
</feature>
<keyword evidence="4 6" id="KW-0520">NAD</keyword>
<dbReference type="InterPro" id="IPR026591">
    <property type="entry name" value="Sirtuin_cat_small_dom_sf"/>
</dbReference>
<comment type="similarity">
    <text evidence="2">Belongs to the sirtuin family. Class I subfamily.</text>
</comment>
<dbReference type="AlphaFoldDB" id="A0A4Q9MR76"/>
<feature type="binding site" evidence="6 7">
    <location>
        <position position="179"/>
    </location>
    <ligand>
        <name>Zn(2+)</name>
        <dbReference type="ChEBI" id="CHEBI:29105"/>
    </ligand>
</feature>
<proteinExistence type="inferred from homology"/>
<keyword evidence="3 6" id="KW-0808">Transferase</keyword>
<feature type="binding site" evidence="6">
    <location>
        <position position="307"/>
    </location>
    <ligand>
        <name>NAD(+)</name>
        <dbReference type="ChEBI" id="CHEBI:57540"/>
    </ligand>
</feature>
<accession>A0A4Q9MR76</accession>
<evidence type="ECO:0000256" key="2">
    <source>
        <dbReference type="ARBA" id="ARBA00006924"/>
    </source>
</evidence>
<comment type="function">
    <text evidence="6">NAD-dependent lysine demalonylase, desuccinylase and deglutarylase that specifically removes malonyl, succinyl and glutaryl groups on target proteins. Has weak NAD-dependent protein deacetylase activity; however this activity may not be physiologically relevant in vivo.</text>
</comment>
<feature type="binding site" evidence="7">
    <location>
        <position position="225"/>
    </location>
    <ligand>
        <name>Zn(2+)</name>
        <dbReference type="ChEBI" id="CHEBI:29105"/>
    </ligand>
</feature>
<dbReference type="GO" id="GO:0005739">
    <property type="term" value="C:mitochondrion"/>
    <property type="evidence" value="ECO:0007669"/>
    <property type="project" value="UniProtKB-SubCell"/>
</dbReference>
<comment type="subcellular location">
    <subcellularLocation>
        <location evidence="1 6">Mitochondrion</location>
    </subcellularLocation>
</comment>
<dbReference type="EMBL" id="ML143407">
    <property type="protein sequence ID" value="TBU30259.1"/>
    <property type="molecule type" value="Genomic_DNA"/>
</dbReference>
<dbReference type="SUPFAM" id="SSF52467">
    <property type="entry name" value="DHS-like NAD/FAD-binding domain"/>
    <property type="match status" value="1"/>
</dbReference>
<feature type="binding site" evidence="6">
    <location>
        <position position="86"/>
    </location>
    <ligand>
        <name>substrate</name>
    </ligand>
</feature>
<sequence>MNDVHSDREPMPESTLNEETVVAFREALRTSKHIVVVAGAGLSAASGIPTFRDGGGMWRSLDATALATPEAFQGNPSLVWQFYHYRRTRALQAKPNAAHEILAKFSVPQYLRKVAPAAKSFHLVTQNVDGLSVHALQSLTSRLAPDTPENAIPADRRRPPLVFPNSILEMHGRICDVQCTSCHYRQEDLCDPLCPALGAADASFQDYHDAGSKEVNIPEEQLPRCPACGALARPGVVWFGEKPYHLDEINSIVYKADMCLVIGTSSTVRPASTYAYRVQRHGGKVAVFNLDPSEKDERADFVFKGRCETILPELFPELSQ</sequence>
<dbReference type="PROSITE" id="PS50305">
    <property type="entry name" value="SIRTUIN"/>
    <property type="match status" value="1"/>
</dbReference>
<organism evidence="9">
    <name type="scientific">Dichomitus squalens</name>
    <dbReference type="NCBI Taxonomy" id="114155"/>
    <lineage>
        <taxon>Eukaryota</taxon>
        <taxon>Fungi</taxon>
        <taxon>Dikarya</taxon>
        <taxon>Basidiomycota</taxon>
        <taxon>Agaricomycotina</taxon>
        <taxon>Agaricomycetes</taxon>
        <taxon>Polyporales</taxon>
        <taxon>Polyporaceae</taxon>
        <taxon>Dichomitus</taxon>
    </lineage>
</organism>
<dbReference type="InterPro" id="IPR027546">
    <property type="entry name" value="Sirtuin_class_III"/>
</dbReference>
<dbReference type="PANTHER" id="PTHR11085:SF10">
    <property type="entry name" value="NAD-DEPENDENT PROTEIN DEACYLASE SIRTUIN-5, MITOCHONDRIAL-RELATED"/>
    <property type="match status" value="1"/>
</dbReference>
<name>A0A4Q9MR76_9APHY</name>
<feature type="binding site" evidence="6">
    <location>
        <begin position="39"/>
        <end position="58"/>
    </location>
    <ligand>
        <name>NAD(+)</name>
        <dbReference type="ChEBI" id="CHEBI:57540"/>
    </ligand>
</feature>
<dbReference type="Proteomes" id="UP000292957">
    <property type="component" value="Unassembled WGS sequence"/>
</dbReference>
<comment type="caution">
    <text evidence="6">Lacks conserved residue(s) required for the propagation of feature annotation.</text>
</comment>
<dbReference type="GO" id="GO:0017136">
    <property type="term" value="F:histone deacetylase activity, NAD-dependent"/>
    <property type="evidence" value="ECO:0007669"/>
    <property type="project" value="TreeGrafter"/>
</dbReference>
<comment type="catalytic activity">
    <reaction evidence="6">
        <text>N(6)-succinyl-L-lysyl-[protein] + NAD(+) + H2O = 2''-O-succinyl-ADP-D-ribose + nicotinamide + L-lysyl-[protein]</text>
        <dbReference type="Rhea" id="RHEA:47668"/>
        <dbReference type="Rhea" id="RHEA-COMP:9752"/>
        <dbReference type="Rhea" id="RHEA-COMP:11877"/>
        <dbReference type="ChEBI" id="CHEBI:15377"/>
        <dbReference type="ChEBI" id="CHEBI:17154"/>
        <dbReference type="ChEBI" id="CHEBI:29969"/>
        <dbReference type="ChEBI" id="CHEBI:57540"/>
        <dbReference type="ChEBI" id="CHEBI:87830"/>
        <dbReference type="ChEBI" id="CHEBI:87832"/>
    </reaction>
</comment>
<dbReference type="OrthoDB" id="424302at2759"/>
<protein>
    <recommendedName>
        <fullName evidence="6">NAD-dependent protein deacylase</fullName>
        <ecNumber evidence="6">2.3.1.-</ecNumber>
    </recommendedName>
    <alternativeName>
        <fullName evidence="6">Regulatory protein SIR2 homolog 5</fullName>
    </alternativeName>
</protein>
<dbReference type="InterPro" id="IPR050134">
    <property type="entry name" value="NAD-dep_sirtuin_deacylases"/>
</dbReference>
<evidence type="ECO:0000259" key="8">
    <source>
        <dbReference type="PROSITE" id="PS50305"/>
    </source>
</evidence>
<feature type="binding site" evidence="6">
    <location>
        <begin position="289"/>
        <end position="291"/>
    </location>
    <ligand>
        <name>NAD(+)</name>
        <dbReference type="ChEBI" id="CHEBI:57540"/>
    </ligand>
</feature>
<comment type="similarity">
    <text evidence="6">Belongs to the sirtuin family. Class III subfamily.</text>
</comment>
<dbReference type="Pfam" id="PF02146">
    <property type="entry name" value="SIR2"/>
    <property type="match status" value="2"/>
</dbReference>
<evidence type="ECO:0000256" key="7">
    <source>
        <dbReference type="PROSITE-ProRule" id="PRU00236"/>
    </source>
</evidence>
<feature type="binding site" evidence="6 7">
    <location>
        <position position="228"/>
    </location>
    <ligand>
        <name>Zn(2+)</name>
        <dbReference type="ChEBI" id="CHEBI:29105"/>
    </ligand>
</feature>
<keyword evidence="5 6" id="KW-0496">Mitochondrion</keyword>
<keyword evidence="6 7" id="KW-0479">Metal-binding</keyword>
<feature type="binding site" evidence="6">
    <location>
        <begin position="126"/>
        <end position="129"/>
    </location>
    <ligand>
        <name>NAD(+)</name>
        <dbReference type="ChEBI" id="CHEBI:57540"/>
    </ligand>
</feature>